<accession>A0A2K1JRG6</accession>
<dbReference type="GO" id="GO:1990904">
    <property type="term" value="C:ribonucleoprotein complex"/>
    <property type="evidence" value="ECO:0007669"/>
    <property type="project" value="UniProtKB-KW"/>
</dbReference>
<evidence type="ECO:0000256" key="3">
    <source>
        <dbReference type="ARBA" id="ARBA00023274"/>
    </source>
</evidence>
<dbReference type="InParanoid" id="A0A2K1JRG6"/>
<dbReference type="Proteomes" id="UP000006727">
    <property type="component" value="Chromosome 12"/>
</dbReference>
<sequence>MFLYTLCTTISSLSTTNLNLPKKKTVAIFSRPTAGSLRLVINAHTLKYNRKISSELAFTLEELNVMITIATAVVDSGLP</sequence>
<dbReference type="GO" id="GO:0006412">
    <property type="term" value="P:translation"/>
    <property type="evidence" value="ECO:0007669"/>
    <property type="project" value="InterPro"/>
</dbReference>
<dbReference type="InterPro" id="IPR001380">
    <property type="entry name" value="Ribosomal_eL13"/>
</dbReference>
<proteinExistence type="inferred from homology"/>
<reference evidence="5" key="3">
    <citation type="submission" date="2020-12" db="UniProtKB">
        <authorList>
            <consortium name="EnsemblPlants"/>
        </authorList>
    </citation>
    <scope>IDENTIFICATION</scope>
</reference>
<evidence type="ECO:0000256" key="2">
    <source>
        <dbReference type="ARBA" id="ARBA00022980"/>
    </source>
</evidence>
<keyword evidence="2" id="KW-0689">Ribosomal protein</keyword>
<dbReference type="STRING" id="3218.A0A2K1JRG6"/>
<dbReference type="Pfam" id="PF01294">
    <property type="entry name" value="Ribosomal_L13e"/>
    <property type="match status" value="1"/>
</dbReference>
<reference evidence="4 6" key="1">
    <citation type="journal article" date="2008" name="Science">
        <title>The Physcomitrella genome reveals evolutionary insights into the conquest of land by plants.</title>
        <authorList>
            <person name="Rensing S."/>
            <person name="Lang D."/>
            <person name="Zimmer A."/>
            <person name="Terry A."/>
            <person name="Salamov A."/>
            <person name="Shapiro H."/>
            <person name="Nishiyama T."/>
            <person name="Perroud P.-F."/>
            <person name="Lindquist E."/>
            <person name="Kamisugi Y."/>
            <person name="Tanahashi T."/>
            <person name="Sakakibara K."/>
            <person name="Fujita T."/>
            <person name="Oishi K."/>
            <person name="Shin-I T."/>
            <person name="Kuroki Y."/>
            <person name="Toyoda A."/>
            <person name="Suzuki Y."/>
            <person name="Hashimoto A."/>
            <person name="Yamaguchi K."/>
            <person name="Sugano A."/>
            <person name="Kohara Y."/>
            <person name="Fujiyama A."/>
            <person name="Anterola A."/>
            <person name="Aoki S."/>
            <person name="Ashton N."/>
            <person name="Barbazuk W.B."/>
            <person name="Barker E."/>
            <person name="Bennetzen J."/>
            <person name="Bezanilla M."/>
            <person name="Blankenship R."/>
            <person name="Cho S.H."/>
            <person name="Dutcher S."/>
            <person name="Estelle M."/>
            <person name="Fawcett J.A."/>
            <person name="Gundlach H."/>
            <person name="Hanada K."/>
            <person name="Heyl A."/>
            <person name="Hicks K.A."/>
            <person name="Hugh J."/>
            <person name="Lohr M."/>
            <person name="Mayer K."/>
            <person name="Melkozernov A."/>
            <person name="Murata T."/>
            <person name="Nelson D."/>
            <person name="Pils B."/>
            <person name="Prigge M."/>
            <person name="Reiss B."/>
            <person name="Renner T."/>
            <person name="Rombauts S."/>
            <person name="Rushton P."/>
            <person name="Sanderfoot A."/>
            <person name="Schween G."/>
            <person name="Shiu S.-H."/>
            <person name="Stueber K."/>
            <person name="Theodoulou F.L."/>
            <person name="Tu H."/>
            <person name="Van de Peer Y."/>
            <person name="Verrier P.J."/>
            <person name="Waters E."/>
            <person name="Wood A."/>
            <person name="Yang L."/>
            <person name="Cove D."/>
            <person name="Cuming A."/>
            <person name="Hasebe M."/>
            <person name="Lucas S."/>
            <person name="Mishler D.B."/>
            <person name="Reski R."/>
            <person name="Grigoriev I."/>
            <person name="Quatrano R.S."/>
            <person name="Boore J.L."/>
        </authorList>
    </citation>
    <scope>NUCLEOTIDE SEQUENCE [LARGE SCALE GENOMIC DNA]</scope>
    <source>
        <strain evidence="5 6">cv. Gransden 2004</strain>
    </source>
</reference>
<dbReference type="GO" id="GO:0003735">
    <property type="term" value="F:structural constituent of ribosome"/>
    <property type="evidence" value="ECO:0007669"/>
    <property type="project" value="InterPro"/>
</dbReference>
<comment type="similarity">
    <text evidence="1">Belongs to the eukaryotic ribosomal protein eL13 family.</text>
</comment>
<keyword evidence="3" id="KW-0687">Ribonucleoprotein</keyword>
<dbReference type="AlphaFoldDB" id="A0A2K1JRG6"/>
<protein>
    <submittedName>
        <fullName evidence="4 5">Uncharacterized protein</fullName>
    </submittedName>
</protein>
<dbReference type="PaxDb" id="3218-PP1S46_33V6.1"/>
<name>A0A2K1JRG6_PHYPA</name>
<organism evidence="4">
    <name type="scientific">Physcomitrium patens</name>
    <name type="common">Spreading-leaved earth moss</name>
    <name type="synonym">Physcomitrella patens</name>
    <dbReference type="NCBI Taxonomy" id="3218"/>
    <lineage>
        <taxon>Eukaryota</taxon>
        <taxon>Viridiplantae</taxon>
        <taxon>Streptophyta</taxon>
        <taxon>Embryophyta</taxon>
        <taxon>Bryophyta</taxon>
        <taxon>Bryophytina</taxon>
        <taxon>Bryopsida</taxon>
        <taxon>Funariidae</taxon>
        <taxon>Funariales</taxon>
        <taxon>Funariaceae</taxon>
        <taxon>Physcomitrium</taxon>
    </lineage>
</organism>
<dbReference type="EnsemblPlants" id="Pp3c12_20030V3.1">
    <property type="protein sequence ID" value="Pp3c12_20030V3.1"/>
    <property type="gene ID" value="Pp3c12_20030"/>
</dbReference>
<dbReference type="GO" id="GO:0005840">
    <property type="term" value="C:ribosome"/>
    <property type="evidence" value="ECO:0007669"/>
    <property type="project" value="UniProtKB-KW"/>
</dbReference>
<evidence type="ECO:0000256" key="1">
    <source>
        <dbReference type="ARBA" id="ARBA00005640"/>
    </source>
</evidence>
<dbReference type="EMBL" id="ABEU02000012">
    <property type="protein sequence ID" value="PNR44130.1"/>
    <property type="molecule type" value="Genomic_DNA"/>
</dbReference>
<evidence type="ECO:0000313" key="5">
    <source>
        <dbReference type="EnsemblPlants" id="Pp3c12_20030V3.1"/>
    </source>
</evidence>
<keyword evidence="6" id="KW-1185">Reference proteome</keyword>
<gene>
    <name evidence="4" type="ORF">PHYPA_016514</name>
</gene>
<dbReference type="Gramene" id="Pp3c12_20030V3.1">
    <property type="protein sequence ID" value="Pp3c12_20030V3.1"/>
    <property type="gene ID" value="Pp3c12_20030"/>
</dbReference>
<reference evidence="4 6" key="2">
    <citation type="journal article" date="2018" name="Plant J.">
        <title>The Physcomitrella patens chromosome-scale assembly reveals moss genome structure and evolution.</title>
        <authorList>
            <person name="Lang D."/>
            <person name="Ullrich K.K."/>
            <person name="Murat F."/>
            <person name="Fuchs J."/>
            <person name="Jenkins J."/>
            <person name="Haas F.B."/>
            <person name="Piednoel M."/>
            <person name="Gundlach H."/>
            <person name="Van Bel M."/>
            <person name="Meyberg R."/>
            <person name="Vives C."/>
            <person name="Morata J."/>
            <person name="Symeonidi A."/>
            <person name="Hiss M."/>
            <person name="Muchero W."/>
            <person name="Kamisugi Y."/>
            <person name="Saleh O."/>
            <person name="Blanc G."/>
            <person name="Decker E.L."/>
            <person name="van Gessel N."/>
            <person name="Grimwood J."/>
            <person name="Hayes R.D."/>
            <person name="Graham S.W."/>
            <person name="Gunter L.E."/>
            <person name="McDaniel S.F."/>
            <person name="Hoernstein S.N.W."/>
            <person name="Larsson A."/>
            <person name="Li F.W."/>
            <person name="Perroud P.F."/>
            <person name="Phillips J."/>
            <person name="Ranjan P."/>
            <person name="Rokshar D.S."/>
            <person name="Rothfels C.J."/>
            <person name="Schneider L."/>
            <person name="Shu S."/>
            <person name="Stevenson D.W."/>
            <person name="Thummler F."/>
            <person name="Tillich M."/>
            <person name="Villarreal Aguilar J.C."/>
            <person name="Widiez T."/>
            <person name="Wong G.K."/>
            <person name="Wymore A."/>
            <person name="Zhang Y."/>
            <person name="Zimmer A.D."/>
            <person name="Quatrano R.S."/>
            <person name="Mayer K.F.X."/>
            <person name="Goodstein D."/>
            <person name="Casacuberta J.M."/>
            <person name="Vandepoele K."/>
            <person name="Reski R."/>
            <person name="Cuming A.C."/>
            <person name="Tuskan G.A."/>
            <person name="Maumus F."/>
            <person name="Salse J."/>
            <person name="Schmutz J."/>
            <person name="Rensing S.A."/>
        </authorList>
    </citation>
    <scope>NUCLEOTIDE SEQUENCE [LARGE SCALE GENOMIC DNA]</scope>
    <source>
        <strain evidence="5 6">cv. Gransden 2004</strain>
    </source>
</reference>
<evidence type="ECO:0000313" key="6">
    <source>
        <dbReference type="Proteomes" id="UP000006727"/>
    </source>
</evidence>
<evidence type="ECO:0000313" key="4">
    <source>
        <dbReference type="EMBL" id="PNR44130.1"/>
    </source>
</evidence>